<name>A0ACD3B8N9_9AGAR</name>
<keyword evidence="2" id="KW-1185">Reference proteome</keyword>
<evidence type="ECO:0000313" key="1">
    <source>
        <dbReference type="EMBL" id="TFK74205.1"/>
    </source>
</evidence>
<dbReference type="Proteomes" id="UP000308600">
    <property type="component" value="Unassembled WGS sequence"/>
</dbReference>
<gene>
    <name evidence="1" type="ORF">BDN72DRAFT_886457</name>
</gene>
<sequence>MASTVLPTTLDVLSQFKVERIISEDPLNILGTFPDPTGDSRSGIPAIVRMARTAIDTKDVQPLFGDDGLIKKIQVEENNDIYTWLFGWFREDRQRDVRVDIICPATETHIRKYSHQEQKLIRETPELYERILKPYILALPAARTQWVENILLGITEAESVLYKSPDFLILPDMKWDRTTLSSLYLQVLVQDRSIRSLRDLRKRHVGLLNDIRREANEVVKKNWPGITALRMLIHYQPSYYHFHVHIVNANYPGTFSTAVGHAHLLDDVISLLELDPDEGPGIFERLTLTYFLGDEHPLSRSMKEAQKPLA</sequence>
<evidence type="ECO:0000313" key="2">
    <source>
        <dbReference type="Proteomes" id="UP000308600"/>
    </source>
</evidence>
<protein>
    <submittedName>
        <fullName evidence="1">Scavenger mRNA decapping enzyme</fullName>
    </submittedName>
</protein>
<organism evidence="1 2">
    <name type="scientific">Pluteus cervinus</name>
    <dbReference type="NCBI Taxonomy" id="181527"/>
    <lineage>
        <taxon>Eukaryota</taxon>
        <taxon>Fungi</taxon>
        <taxon>Dikarya</taxon>
        <taxon>Basidiomycota</taxon>
        <taxon>Agaricomycotina</taxon>
        <taxon>Agaricomycetes</taxon>
        <taxon>Agaricomycetidae</taxon>
        <taxon>Agaricales</taxon>
        <taxon>Pluteineae</taxon>
        <taxon>Pluteaceae</taxon>
        <taxon>Pluteus</taxon>
    </lineage>
</organism>
<proteinExistence type="predicted"/>
<accession>A0ACD3B8N9</accession>
<dbReference type="EMBL" id="ML208269">
    <property type="protein sequence ID" value="TFK74205.1"/>
    <property type="molecule type" value="Genomic_DNA"/>
</dbReference>
<reference evidence="1 2" key="1">
    <citation type="journal article" date="2019" name="Nat. Ecol. Evol.">
        <title>Megaphylogeny resolves global patterns of mushroom evolution.</title>
        <authorList>
            <person name="Varga T."/>
            <person name="Krizsan K."/>
            <person name="Foldi C."/>
            <person name="Dima B."/>
            <person name="Sanchez-Garcia M."/>
            <person name="Sanchez-Ramirez S."/>
            <person name="Szollosi G.J."/>
            <person name="Szarkandi J.G."/>
            <person name="Papp V."/>
            <person name="Albert L."/>
            <person name="Andreopoulos W."/>
            <person name="Angelini C."/>
            <person name="Antonin V."/>
            <person name="Barry K.W."/>
            <person name="Bougher N.L."/>
            <person name="Buchanan P."/>
            <person name="Buyck B."/>
            <person name="Bense V."/>
            <person name="Catcheside P."/>
            <person name="Chovatia M."/>
            <person name="Cooper J."/>
            <person name="Damon W."/>
            <person name="Desjardin D."/>
            <person name="Finy P."/>
            <person name="Geml J."/>
            <person name="Haridas S."/>
            <person name="Hughes K."/>
            <person name="Justo A."/>
            <person name="Karasinski D."/>
            <person name="Kautmanova I."/>
            <person name="Kiss B."/>
            <person name="Kocsube S."/>
            <person name="Kotiranta H."/>
            <person name="LaButti K.M."/>
            <person name="Lechner B.E."/>
            <person name="Liimatainen K."/>
            <person name="Lipzen A."/>
            <person name="Lukacs Z."/>
            <person name="Mihaltcheva S."/>
            <person name="Morgado L.N."/>
            <person name="Niskanen T."/>
            <person name="Noordeloos M.E."/>
            <person name="Ohm R.A."/>
            <person name="Ortiz-Santana B."/>
            <person name="Ovrebo C."/>
            <person name="Racz N."/>
            <person name="Riley R."/>
            <person name="Savchenko A."/>
            <person name="Shiryaev A."/>
            <person name="Soop K."/>
            <person name="Spirin V."/>
            <person name="Szebenyi C."/>
            <person name="Tomsovsky M."/>
            <person name="Tulloss R.E."/>
            <person name="Uehling J."/>
            <person name="Grigoriev I.V."/>
            <person name="Vagvolgyi C."/>
            <person name="Papp T."/>
            <person name="Martin F.M."/>
            <person name="Miettinen O."/>
            <person name="Hibbett D.S."/>
            <person name="Nagy L.G."/>
        </authorList>
    </citation>
    <scope>NUCLEOTIDE SEQUENCE [LARGE SCALE GENOMIC DNA]</scope>
    <source>
        <strain evidence="1 2">NL-1719</strain>
    </source>
</reference>